<dbReference type="OrthoDB" id="4235906at2"/>
<accession>A0A2A4FX14</accession>
<proteinExistence type="predicted"/>
<evidence type="ECO:0000313" key="2">
    <source>
        <dbReference type="Proteomes" id="UP000218934"/>
    </source>
</evidence>
<keyword evidence="2" id="KW-1185">Reference proteome</keyword>
<comment type="caution">
    <text evidence="1">The sequence shown here is derived from an EMBL/GenBank/DDBJ whole genome shotgun (WGS) entry which is preliminary data.</text>
</comment>
<organism evidence="1 2">
    <name type="scientific">Rhizorhabdus dicambivorans</name>
    <dbReference type="NCBI Taxonomy" id="1850238"/>
    <lineage>
        <taxon>Bacteria</taxon>
        <taxon>Pseudomonadati</taxon>
        <taxon>Pseudomonadota</taxon>
        <taxon>Alphaproteobacteria</taxon>
        <taxon>Sphingomonadales</taxon>
        <taxon>Sphingomonadaceae</taxon>
        <taxon>Rhizorhabdus</taxon>
    </lineage>
</organism>
<dbReference type="RefSeq" id="WP_066963818.1">
    <property type="nucleotide sequence ID" value="NZ_CP023449.1"/>
</dbReference>
<protein>
    <submittedName>
        <fullName evidence="1">Uncharacterized protein</fullName>
    </submittedName>
</protein>
<gene>
    <name evidence="1" type="ORF">COO09_11580</name>
</gene>
<name>A0A2A4FX14_9SPHN</name>
<dbReference type="EMBL" id="NWUF01000009">
    <property type="protein sequence ID" value="PCE42256.1"/>
    <property type="molecule type" value="Genomic_DNA"/>
</dbReference>
<dbReference type="Proteomes" id="UP000218934">
    <property type="component" value="Unassembled WGS sequence"/>
</dbReference>
<evidence type="ECO:0000313" key="1">
    <source>
        <dbReference type="EMBL" id="PCE42256.1"/>
    </source>
</evidence>
<reference evidence="1 2" key="1">
    <citation type="submission" date="2017-09" db="EMBL/GenBank/DDBJ databases">
        <title>The Catabolism of 3,6-Dichlorosalicylic acid is Initiated by the Cytochrome P450 Monooxygenase DsmABC in Rhizorhabdus dicambivorans Ndbn-20.</title>
        <authorList>
            <person name="Na L."/>
        </authorList>
    </citation>
    <scope>NUCLEOTIDE SEQUENCE [LARGE SCALE GENOMIC DNA]</scope>
    <source>
        <strain evidence="1 2">Ndbn-20m</strain>
    </source>
</reference>
<dbReference type="AlphaFoldDB" id="A0A2A4FX14"/>
<sequence>MRLRLPALIVGVDLGGRLVAMLSLRGLGRRYHHACVGEPQRYWELGTATEGMILGQITDEPIAMMRRRIGFPNPTPRPQWLSKYVEDVQVKTSSFGGRSVIVDNDESYWNDEDVILVWN</sequence>
<dbReference type="KEGG" id="rdi:CMV14_22710"/>